<keyword evidence="2" id="KW-1185">Reference proteome</keyword>
<accession>A0ABT9R6K1</accession>
<dbReference type="RefSeq" id="WP_306863427.1">
    <property type="nucleotide sequence ID" value="NZ_JAUSRB010000002.1"/>
</dbReference>
<reference evidence="1 2" key="1">
    <citation type="submission" date="2023-07" db="EMBL/GenBank/DDBJ databases">
        <title>Sequencing the genomes of 1000 actinobacteria strains.</title>
        <authorList>
            <person name="Klenk H.-P."/>
        </authorList>
    </citation>
    <scope>NUCLEOTIDE SEQUENCE [LARGE SCALE GENOMIC DNA]</scope>
    <source>
        <strain evidence="1 2">DSM 44109</strain>
    </source>
</reference>
<dbReference type="EMBL" id="JAUSRB010000002">
    <property type="protein sequence ID" value="MDP9864870.1"/>
    <property type="molecule type" value="Genomic_DNA"/>
</dbReference>
<gene>
    <name evidence="1" type="ORF">J2S55_004136</name>
</gene>
<evidence type="ECO:0000313" key="2">
    <source>
        <dbReference type="Proteomes" id="UP001230426"/>
    </source>
</evidence>
<evidence type="ECO:0000313" key="1">
    <source>
        <dbReference type="EMBL" id="MDP9864870.1"/>
    </source>
</evidence>
<dbReference type="Proteomes" id="UP001230426">
    <property type="component" value="Unassembled WGS sequence"/>
</dbReference>
<protein>
    <submittedName>
        <fullName evidence="1">Uncharacterized protein</fullName>
    </submittedName>
</protein>
<sequence length="166" mass="18485">MTYDIYFGRPRADGAELESVPVDLEEADDEPRPVHLTAEQRAIWDRVVHRAVEELGHVETEEYMSGPVLRYEGPRGVFQLDYSGDSAYMEIPYWYLRDEALAVLAAAYHLGRILEEESGLEGEDLQLGRRITAGDPRPAAVQMGAITQWTRESLGLTPGPVAEAGP</sequence>
<comment type="caution">
    <text evidence="1">The sequence shown here is derived from an EMBL/GenBank/DDBJ whole genome shotgun (WGS) entry which is preliminary data.</text>
</comment>
<organism evidence="1 2">
    <name type="scientific">Streptosporangium brasiliense</name>
    <dbReference type="NCBI Taxonomy" id="47480"/>
    <lineage>
        <taxon>Bacteria</taxon>
        <taxon>Bacillati</taxon>
        <taxon>Actinomycetota</taxon>
        <taxon>Actinomycetes</taxon>
        <taxon>Streptosporangiales</taxon>
        <taxon>Streptosporangiaceae</taxon>
        <taxon>Streptosporangium</taxon>
    </lineage>
</organism>
<proteinExistence type="predicted"/>
<name>A0ABT9R6K1_9ACTN</name>